<dbReference type="RefSeq" id="WP_277901009.1">
    <property type="nucleotide sequence ID" value="NZ_JAPMUA010000006.1"/>
</dbReference>
<protein>
    <submittedName>
        <fullName evidence="1">DUF481 domain-containing protein</fullName>
    </submittedName>
</protein>
<dbReference type="InterPro" id="IPR007433">
    <property type="entry name" value="DUF481"/>
</dbReference>
<evidence type="ECO:0000313" key="2">
    <source>
        <dbReference type="Proteomes" id="UP001153642"/>
    </source>
</evidence>
<dbReference type="EMBL" id="JAPMUA010000006">
    <property type="protein sequence ID" value="MDG3587280.1"/>
    <property type="molecule type" value="Genomic_DNA"/>
</dbReference>
<dbReference type="Pfam" id="PF04338">
    <property type="entry name" value="DUF481"/>
    <property type="match status" value="1"/>
</dbReference>
<keyword evidence="2" id="KW-1185">Reference proteome</keyword>
<dbReference type="Proteomes" id="UP001153642">
    <property type="component" value="Unassembled WGS sequence"/>
</dbReference>
<gene>
    <name evidence="1" type="ORF">OSR52_15525</name>
</gene>
<organism evidence="1 2">
    <name type="scientific">Galbibacter pacificus</name>
    <dbReference type="NCBI Taxonomy" id="2996052"/>
    <lineage>
        <taxon>Bacteria</taxon>
        <taxon>Pseudomonadati</taxon>
        <taxon>Bacteroidota</taxon>
        <taxon>Flavobacteriia</taxon>
        <taxon>Flavobacteriales</taxon>
        <taxon>Flavobacteriaceae</taxon>
        <taxon>Galbibacter</taxon>
    </lineage>
</organism>
<name>A0ABT6FVI1_9FLAO</name>
<reference evidence="1" key="1">
    <citation type="submission" date="2022-11" db="EMBL/GenBank/DDBJ databases">
        <title>High-quality draft genome sequence of Galbibacter sp. strain CMA-7.</title>
        <authorList>
            <person name="Wei L."/>
            <person name="Dong C."/>
            <person name="Shao Z."/>
        </authorList>
    </citation>
    <scope>NUCLEOTIDE SEQUENCE</scope>
    <source>
        <strain evidence="1">CMA-7</strain>
    </source>
</reference>
<comment type="caution">
    <text evidence="1">The sequence shown here is derived from an EMBL/GenBank/DDBJ whole genome shotgun (WGS) entry which is preliminary data.</text>
</comment>
<proteinExistence type="predicted"/>
<evidence type="ECO:0000313" key="1">
    <source>
        <dbReference type="EMBL" id="MDG3587280.1"/>
    </source>
</evidence>
<accession>A0ABT6FVI1</accession>
<sequence>MAQNDTIVMDNGDKFIGEIKEMKNGVLTMETDYSDSDFTIKWTHIKKIDSDQYYLLTLKDGLRLNSDLHTKPKDTGVVDVKNLDKITTVKIEDIVYVKAVKTTFFSRLSASVSVGYNFTKSNSLSQFTVRSNIGYIADKWGFNGSYNSVRSSQEDVDETQRTDANIGAKYFLKNDWFVMLSGDFLSNEDQKLKLRSTIKGGLGKYIIHSNRVYFSANSGLAWNNERFTDAEEQNRNSLEAYLGLEINMFDFDDISLFSNITAYPSLTESGRIRTDFSLDLKYDLPLDFFIKVGLTHNFDSKPVEDAAKVDYIFQTTFGWEL</sequence>